<keyword evidence="1" id="KW-1133">Transmembrane helix</keyword>
<evidence type="ECO:0000256" key="1">
    <source>
        <dbReference type="SAM" id="Phobius"/>
    </source>
</evidence>
<organism evidence="2 3">
    <name type="scientific">Linum tenue</name>
    <dbReference type="NCBI Taxonomy" id="586396"/>
    <lineage>
        <taxon>Eukaryota</taxon>
        <taxon>Viridiplantae</taxon>
        <taxon>Streptophyta</taxon>
        <taxon>Embryophyta</taxon>
        <taxon>Tracheophyta</taxon>
        <taxon>Spermatophyta</taxon>
        <taxon>Magnoliopsida</taxon>
        <taxon>eudicotyledons</taxon>
        <taxon>Gunneridae</taxon>
        <taxon>Pentapetalae</taxon>
        <taxon>rosids</taxon>
        <taxon>fabids</taxon>
        <taxon>Malpighiales</taxon>
        <taxon>Linaceae</taxon>
        <taxon>Linum</taxon>
    </lineage>
</organism>
<evidence type="ECO:0000313" key="2">
    <source>
        <dbReference type="EMBL" id="CAI0456206.1"/>
    </source>
</evidence>
<sequence>MVLLISFLKQICAGAVVYTDSIYWFIIFPFLNIADYTVNFVISFHFRSIISELYMIYFISCQPFHWFRIAYFILYTASFVLFQWAVHACTSIWWPYPFFDLASPYAPLWYLLMASLSVTCYGLYVLVFKIKHFLLSKCFPQSYHCLT</sequence>
<dbReference type="PANTHER" id="PTHR12242:SF29">
    <property type="entry name" value="TRANSMEMBRANE PROTEIN"/>
    <property type="match status" value="1"/>
</dbReference>
<evidence type="ECO:0000313" key="3">
    <source>
        <dbReference type="Proteomes" id="UP001154282"/>
    </source>
</evidence>
<dbReference type="Proteomes" id="UP001154282">
    <property type="component" value="Unassembled WGS sequence"/>
</dbReference>
<dbReference type="PANTHER" id="PTHR12242">
    <property type="entry name" value="OS02G0130600 PROTEIN-RELATED"/>
    <property type="match status" value="1"/>
</dbReference>
<name>A0AAV0NCV4_9ROSI</name>
<dbReference type="EMBL" id="CAMGYJ010000008">
    <property type="protein sequence ID" value="CAI0456206.1"/>
    <property type="molecule type" value="Genomic_DNA"/>
</dbReference>
<proteinExistence type="predicted"/>
<feature type="transmembrane region" description="Helical" evidence="1">
    <location>
        <begin position="12"/>
        <end position="34"/>
    </location>
</feature>
<gene>
    <name evidence="2" type="ORF">LITE_LOCUS32672</name>
</gene>
<protein>
    <submittedName>
        <fullName evidence="2">Uncharacterized protein</fullName>
    </submittedName>
</protein>
<comment type="caution">
    <text evidence="2">The sequence shown here is derived from an EMBL/GenBank/DDBJ whole genome shotgun (WGS) entry which is preliminary data.</text>
</comment>
<keyword evidence="1" id="KW-0472">Membrane</keyword>
<reference evidence="2" key="1">
    <citation type="submission" date="2022-08" db="EMBL/GenBank/DDBJ databases">
        <authorList>
            <person name="Gutierrez-Valencia J."/>
        </authorList>
    </citation>
    <scope>NUCLEOTIDE SEQUENCE</scope>
</reference>
<feature type="transmembrane region" description="Helical" evidence="1">
    <location>
        <begin position="72"/>
        <end position="96"/>
    </location>
</feature>
<keyword evidence="3" id="KW-1185">Reference proteome</keyword>
<feature type="transmembrane region" description="Helical" evidence="1">
    <location>
        <begin position="108"/>
        <end position="127"/>
    </location>
</feature>
<accession>A0AAV0NCV4</accession>
<dbReference type="AlphaFoldDB" id="A0AAV0NCV4"/>
<keyword evidence="1" id="KW-0812">Transmembrane</keyword>
<dbReference type="GO" id="GO:0016020">
    <property type="term" value="C:membrane"/>
    <property type="evidence" value="ECO:0007669"/>
    <property type="project" value="TreeGrafter"/>
</dbReference>